<comment type="caution">
    <text evidence="2">The sequence shown here is derived from an EMBL/GenBank/DDBJ whole genome shotgun (WGS) entry which is preliminary data.</text>
</comment>
<gene>
    <name evidence="2" type="ORF">COLO4_10359</name>
</gene>
<dbReference type="EMBL" id="AWUE01014487">
    <property type="protein sequence ID" value="OMP03521.1"/>
    <property type="molecule type" value="Genomic_DNA"/>
</dbReference>
<dbReference type="Proteomes" id="UP000187203">
    <property type="component" value="Unassembled WGS sequence"/>
</dbReference>
<proteinExistence type="predicted"/>
<feature type="compositionally biased region" description="Basic residues" evidence="1">
    <location>
        <begin position="125"/>
        <end position="141"/>
    </location>
</feature>
<evidence type="ECO:0000256" key="1">
    <source>
        <dbReference type="SAM" id="MobiDB-lite"/>
    </source>
</evidence>
<keyword evidence="3" id="KW-1185">Reference proteome</keyword>
<reference evidence="3" key="1">
    <citation type="submission" date="2013-09" db="EMBL/GenBank/DDBJ databases">
        <title>Corchorus olitorius genome sequencing.</title>
        <authorList>
            <person name="Alam M."/>
            <person name="Haque M.S."/>
            <person name="Islam M.S."/>
            <person name="Emdad E.M."/>
            <person name="Islam M.M."/>
            <person name="Ahmed B."/>
            <person name="Halim A."/>
            <person name="Hossen Q.M.M."/>
            <person name="Hossain M.Z."/>
            <person name="Ahmed R."/>
            <person name="Khan M.M."/>
            <person name="Islam R."/>
            <person name="Rashid M.M."/>
            <person name="Khan S.A."/>
            <person name="Rahman M.S."/>
            <person name="Alam M."/>
            <person name="Yahiya A.S."/>
            <person name="Khan M.S."/>
            <person name="Azam M.S."/>
            <person name="Haque T."/>
            <person name="Lashkar M.Z.H."/>
            <person name="Akhand A.I."/>
            <person name="Morshed G."/>
            <person name="Roy S."/>
            <person name="Uddin K.S."/>
            <person name="Rabeya T."/>
            <person name="Hossain A.S."/>
            <person name="Chowdhury A."/>
            <person name="Snigdha A.R."/>
            <person name="Mortoza M.S."/>
            <person name="Matin S.A."/>
            <person name="Hoque S.M.E."/>
            <person name="Islam M.K."/>
            <person name="Roy D.K."/>
            <person name="Haider R."/>
            <person name="Moosa M.M."/>
            <person name="Elias S.M."/>
            <person name="Hasan A.M."/>
            <person name="Jahan S."/>
            <person name="Shafiuddin M."/>
            <person name="Mahmood N."/>
            <person name="Shommy N.S."/>
        </authorList>
    </citation>
    <scope>NUCLEOTIDE SEQUENCE [LARGE SCALE GENOMIC DNA]</scope>
    <source>
        <strain evidence="3">cv. O-4</strain>
    </source>
</reference>
<accession>A0A1R3K8W0</accession>
<name>A0A1R3K8W0_9ROSI</name>
<organism evidence="2 3">
    <name type="scientific">Corchorus olitorius</name>
    <dbReference type="NCBI Taxonomy" id="93759"/>
    <lineage>
        <taxon>Eukaryota</taxon>
        <taxon>Viridiplantae</taxon>
        <taxon>Streptophyta</taxon>
        <taxon>Embryophyta</taxon>
        <taxon>Tracheophyta</taxon>
        <taxon>Spermatophyta</taxon>
        <taxon>Magnoliopsida</taxon>
        <taxon>eudicotyledons</taxon>
        <taxon>Gunneridae</taxon>
        <taxon>Pentapetalae</taxon>
        <taxon>rosids</taxon>
        <taxon>malvids</taxon>
        <taxon>Malvales</taxon>
        <taxon>Malvaceae</taxon>
        <taxon>Grewioideae</taxon>
        <taxon>Apeibeae</taxon>
        <taxon>Corchorus</taxon>
    </lineage>
</organism>
<protein>
    <submittedName>
        <fullName evidence="2">Uncharacterized protein</fullName>
    </submittedName>
</protein>
<feature type="region of interest" description="Disordered" evidence="1">
    <location>
        <begin position="101"/>
        <end position="168"/>
    </location>
</feature>
<evidence type="ECO:0000313" key="3">
    <source>
        <dbReference type="Proteomes" id="UP000187203"/>
    </source>
</evidence>
<feature type="compositionally biased region" description="Basic and acidic residues" evidence="1">
    <location>
        <begin position="153"/>
        <end position="168"/>
    </location>
</feature>
<evidence type="ECO:0000313" key="2">
    <source>
        <dbReference type="EMBL" id="OMP03521.1"/>
    </source>
</evidence>
<dbReference type="AlphaFoldDB" id="A0A1R3K8W0"/>
<sequence length="168" mass="19482">MTWMQKSRANWYIQGERNTRYFHLTTKKMRARNKIISIKRMDGQVTEDEKEIEEAFLANFKEIYCTGDTANKDQIIVFLQMLSLPKITKAQLMQLNAPFKEDEERANVGSDEENSCSDATETKRSMRLRPRPVVKTKRRRGKQADNICGDRSAPGREDGLYGVSVKEK</sequence>
<dbReference type="OrthoDB" id="1743228at2759"/>